<protein>
    <submittedName>
        <fullName evidence="2">NUDIX hydrolase</fullName>
    </submittedName>
</protein>
<reference evidence="2 3" key="2">
    <citation type="submission" date="2018-06" db="EMBL/GenBank/DDBJ databases">
        <title>Metagenomic assembly of (sub)arctic Cyanobacteria and their associated microbiome from non-axenic cultures.</title>
        <authorList>
            <person name="Baurain D."/>
        </authorList>
    </citation>
    <scope>NUCLEOTIDE SEQUENCE [LARGE SCALE GENOMIC DNA]</scope>
    <source>
        <strain evidence="2">ULC027bin1</strain>
    </source>
</reference>
<dbReference type="GO" id="GO:0016787">
    <property type="term" value="F:hydrolase activity"/>
    <property type="evidence" value="ECO:0007669"/>
    <property type="project" value="UniProtKB-KW"/>
</dbReference>
<dbReference type="AlphaFoldDB" id="A0A2W4YNP4"/>
<accession>A0A2W4YNP4</accession>
<name>A0A2W4YNP4_9CYAN</name>
<dbReference type="EMBL" id="QBMP01000254">
    <property type="protein sequence ID" value="PZO47945.1"/>
    <property type="molecule type" value="Genomic_DNA"/>
</dbReference>
<dbReference type="InterPro" id="IPR000086">
    <property type="entry name" value="NUDIX_hydrolase_dom"/>
</dbReference>
<dbReference type="Proteomes" id="UP000249794">
    <property type="component" value="Unassembled WGS sequence"/>
</dbReference>
<evidence type="ECO:0000259" key="1">
    <source>
        <dbReference type="PROSITE" id="PS51462"/>
    </source>
</evidence>
<keyword evidence="2" id="KW-0378">Hydrolase</keyword>
<organism evidence="2 3">
    <name type="scientific">Phormidesmis priestleyi</name>
    <dbReference type="NCBI Taxonomy" id="268141"/>
    <lineage>
        <taxon>Bacteria</taxon>
        <taxon>Bacillati</taxon>
        <taxon>Cyanobacteriota</taxon>
        <taxon>Cyanophyceae</taxon>
        <taxon>Leptolyngbyales</taxon>
        <taxon>Leptolyngbyaceae</taxon>
        <taxon>Phormidesmis</taxon>
    </lineage>
</organism>
<evidence type="ECO:0000313" key="3">
    <source>
        <dbReference type="Proteomes" id="UP000249794"/>
    </source>
</evidence>
<gene>
    <name evidence="2" type="ORF">DCF15_18430</name>
</gene>
<dbReference type="SUPFAM" id="SSF55811">
    <property type="entry name" value="Nudix"/>
    <property type="match status" value="1"/>
</dbReference>
<dbReference type="CDD" id="cd04688">
    <property type="entry name" value="NUDIX_Hydrolase"/>
    <property type="match status" value="1"/>
</dbReference>
<feature type="domain" description="Nudix hydrolase" evidence="1">
    <location>
        <begin position="3"/>
        <end position="145"/>
    </location>
</feature>
<sequence>MAKRIRPIALGLIEHQGHVFVSKGKDSKTKASFYRFLGGGIDFGETSAAALNREFAEEIKAELSDVEYLGCLDNIFTLNGKPKHELIQLFRAKFVDPAFYQLDRCFELVEDDRLDQAFWLNTEQIFAGECRLVPESCLSYLSAPI</sequence>
<comment type="caution">
    <text evidence="2">The sequence shown here is derived from an EMBL/GenBank/DDBJ whole genome shotgun (WGS) entry which is preliminary data.</text>
</comment>
<evidence type="ECO:0000313" key="2">
    <source>
        <dbReference type="EMBL" id="PZO47945.1"/>
    </source>
</evidence>
<dbReference type="Pfam" id="PF00293">
    <property type="entry name" value="NUDIX"/>
    <property type="match status" value="1"/>
</dbReference>
<dbReference type="Gene3D" id="3.90.79.10">
    <property type="entry name" value="Nucleoside Triphosphate Pyrophosphohydrolase"/>
    <property type="match status" value="1"/>
</dbReference>
<dbReference type="PROSITE" id="PS51462">
    <property type="entry name" value="NUDIX"/>
    <property type="match status" value="1"/>
</dbReference>
<dbReference type="InterPro" id="IPR015797">
    <property type="entry name" value="NUDIX_hydrolase-like_dom_sf"/>
</dbReference>
<proteinExistence type="predicted"/>
<reference evidence="3" key="1">
    <citation type="submission" date="2018-04" db="EMBL/GenBank/DDBJ databases">
        <authorList>
            <person name="Cornet L."/>
        </authorList>
    </citation>
    <scope>NUCLEOTIDE SEQUENCE [LARGE SCALE GENOMIC DNA]</scope>
</reference>